<protein>
    <submittedName>
        <fullName evidence="1">Uncharacterized protein</fullName>
    </submittedName>
</protein>
<dbReference type="EMBL" id="UINC01121432">
    <property type="protein sequence ID" value="SVC96588.1"/>
    <property type="molecule type" value="Genomic_DNA"/>
</dbReference>
<name>A0A382RHY4_9ZZZZ</name>
<gene>
    <name evidence="1" type="ORF">METZ01_LOCUS349442</name>
</gene>
<sequence length="168" mass="19091">MANRPVFKPSENLNNPVLIESVEFEWHPGMAVSQKQRSIQSLHENAKETLKLNSILEVSSKSKVELGRNLSAFKLQINLDDGSSMPIENAFQGSKVFKNGGPFSELYFADTIKIKKDIRLKESGDLTKFSFEGFDWPIEPKTVFYDWLYLKALVQSVGLTEKLLKYDA</sequence>
<feature type="non-terminal residue" evidence="1">
    <location>
        <position position="168"/>
    </location>
</feature>
<evidence type="ECO:0000313" key="1">
    <source>
        <dbReference type="EMBL" id="SVC96588.1"/>
    </source>
</evidence>
<proteinExistence type="predicted"/>
<dbReference type="AlphaFoldDB" id="A0A382RHY4"/>
<dbReference type="Pfam" id="PF22397">
    <property type="entry name" value="NADAR-DarT1"/>
    <property type="match status" value="1"/>
</dbReference>
<reference evidence="1" key="1">
    <citation type="submission" date="2018-05" db="EMBL/GenBank/DDBJ databases">
        <authorList>
            <person name="Lanie J.A."/>
            <person name="Ng W.-L."/>
            <person name="Kazmierczak K.M."/>
            <person name="Andrzejewski T.M."/>
            <person name="Davidsen T.M."/>
            <person name="Wayne K.J."/>
            <person name="Tettelin H."/>
            <person name="Glass J.I."/>
            <person name="Rusch D."/>
            <person name="Podicherti R."/>
            <person name="Tsui H.-C.T."/>
            <person name="Winkler M.E."/>
        </authorList>
    </citation>
    <scope>NUCLEOTIDE SEQUENCE</scope>
</reference>
<accession>A0A382RHY4</accession>
<dbReference type="InterPro" id="IPR053913">
    <property type="entry name" value="NADAR-DarT1"/>
</dbReference>
<organism evidence="1">
    <name type="scientific">marine metagenome</name>
    <dbReference type="NCBI Taxonomy" id="408172"/>
    <lineage>
        <taxon>unclassified sequences</taxon>
        <taxon>metagenomes</taxon>
        <taxon>ecological metagenomes</taxon>
    </lineage>
</organism>